<dbReference type="Gene3D" id="2.60.40.1820">
    <property type="match status" value="1"/>
</dbReference>
<gene>
    <name evidence="3" type="ORF">BC659_3274</name>
</gene>
<accession>A0A4R6IN76</accession>
<keyword evidence="1" id="KW-0732">Signal</keyword>
<dbReference type="SUPFAM" id="SSF117070">
    <property type="entry name" value="LEA14-like"/>
    <property type="match status" value="1"/>
</dbReference>
<dbReference type="AlphaFoldDB" id="A0A4R6IN76"/>
<reference evidence="3 4" key="1">
    <citation type="submission" date="2019-03" db="EMBL/GenBank/DDBJ databases">
        <title>Genomic Encyclopedia of Archaeal and Bacterial Type Strains, Phase II (KMG-II): from individual species to whole genera.</title>
        <authorList>
            <person name="Goeker M."/>
        </authorList>
    </citation>
    <scope>NUCLEOTIDE SEQUENCE [LARGE SCALE GENOMIC DNA]</scope>
    <source>
        <strain evidence="3 4">DSM 28323</strain>
    </source>
</reference>
<sequence length="150" mass="17413">MRTFSLLILALILIFTACQKPQAFDYRSVKNVKLEKLGFEKSTLCMDLVYYNPNNFGVDLRKVDCDIYIDNHYLGKYKLDTLMHINRKAEFVLPSRIQVDMQSIFKNVLTVLFNKEVLVNVKGTTRVGKAGFFKTISFNYEARHKIDMGL</sequence>
<evidence type="ECO:0000313" key="3">
    <source>
        <dbReference type="EMBL" id="TDO23660.1"/>
    </source>
</evidence>
<keyword evidence="4" id="KW-1185">Reference proteome</keyword>
<name>A0A4R6IN76_9BACT</name>
<dbReference type="OrthoDB" id="766446at2"/>
<dbReference type="PROSITE" id="PS51257">
    <property type="entry name" value="PROKAR_LIPOPROTEIN"/>
    <property type="match status" value="1"/>
</dbReference>
<feature type="signal peptide" evidence="1">
    <location>
        <begin position="1"/>
        <end position="23"/>
    </location>
</feature>
<dbReference type="RefSeq" id="WP_133475831.1">
    <property type="nucleotide sequence ID" value="NZ_SNWP01000015.1"/>
</dbReference>
<evidence type="ECO:0000256" key="1">
    <source>
        <dbReference type="SAM" id="SignalP"/>
    </source>
</evidence>
<dbReference type="Pfam" id="PF03168">
    <property type="entry name" value="LEA_2"/>
    <property type="match status" value="1"/>
</dbReference>
<evidence type="ECO:0000259" key="2">
    <source>
        <dbReference type="Pfam" id="PF03168"/>
    </source>
</evidence>
<evidence type="ECO:0000313" key="4">
    <source>
        <dbReference type="Proteomes" id="UP000295741"/>
    </source>
</evidence>
<protein>
    <submittedName>
        <fullName evidence="3">Late embryogenesis abundant protein</fullName>
    </submittedName>
</protein>
<dbReference type="Proteomes" id="UP000295741">
    <property type="component" value="Unassembled WGS sequence"/>
</dbReference>
<feature type="chain" id="PRO_5020946634" evidence="1">
    <location>
        <begin position="24"/>
        <end position="150"/>
    </location>
</feature>
<comment type="caution">
    <text evidence="3">The sequence shown here is derived from an EMBL/GenBank/DDBJ whole genome shotgun (WGS) entry which is preliminary data.</text>
</comment>
<organism evidence="3 4">
    <name type="scientific">Sediminibacterium goheungense</name>
    <dbReference type="NCBI Taxonomy" id="1086393"/>
    <lineage>
        <taxon>Bacteria</taxon>
        <taxon>Pseudomonadati</taxon>
        <taxon>Bacteroidota</taxon>
        <taxon>Chitinophagia</taxon>
        <taxon>Chitinophagales</taxon>
        <taxon>Chitinophagaceae</taxon>
        <taxon>Sediminibacterium</taxon>
    </lineage>
</organism>
<proteinExistence type="predicted"/>
<dbReference type="EMBL" id="SNWP01000015">
    <property type="protein sequence ID" value="TDO23660.1"/>
    <property type="molecule type" value="Genomic_DNA"/>
</dbReference>
<feature type="domain" description="Late embryogenesis abundant protein LEA-2 subgroup" evidence="2">
    <location>
        <begin position="50"/>
        <end position="139"/>
    </location>
</feature>
<dbReference type="InterPro" id="IPR004864">
    <property type="entry name" value="LEA_2"/>
</dbReference>